<dbReference type="GeneID" id="30213041"/>
<reference evidence="2" key="2">
    <citation type="submission" date="2013-07" db="EMBL/GenBank/DDBJ databases">
        <authorList>
            <consortium name="The Broad Institute Genome Sequencing Platform"/>
            <person name="Cuomo C."/>
            <person name="Litvintseva A."/>
            <person name="Chen Y."/>
            <person name="Heitman J."/>
            <person name="Sun S."/>
            <person name="Springer D."/>
            <person name="Dromer F."/>
            <person name="Young S.K."/>
            <person name="Zeng Q."/>
            <person name="Gargeya S."/>
            <person name="Fitzgerald M."/>
            <person name="Abouelleil A."/>
            <person name="Alvarado L."/>
            <person name="Berlin A.M."/>
            <person name="Chapman S.B."/>
            <person name="Dewar J."/>
            <person name="Goldberg J."/>
            <person name="Griggs A."/>
            <person name="Gujja S."/>
            <person name="Hansen M."/>
            <person name="Howarth C."/>
            <person name="Imamovic A."/>
            <person name="Larimer J."/>
            <person name="McCowan C."/>
            <person name="Murphy C."/>
            <person name="Pearson M."/>
            <person name="Priest M."/>
            <person name="Roberts A."/>
            <person name="Saif S."/>
            <person name="Shea T."/>
            <person name="Sykes S."/>
            <person name="Wortman J."/>
            <person name="Nusbaum C."/>
            <person name="Birren B."/>
        </authorList>
    </citation>
    <scope>NUCLEOTIDE SEQUENCE</scope>
    <source>
        <strain evidence="2">CBS 10118</strain>
    </source>
</reference>
<evidence type="ECO:0008006" key="4">
    <source>
        <dbReference type="Google" id="ProtNLM"/>
    </source>
</evidence>
<dbReference type="CDD" id="cd09917">
    <property type="entry name" value="F-box_SF"/>
    <property type="match status" value="1"/>
</dbReference>
<dbReference type="VEuPathDB" id="FungiDB:I302_08642"/>
<dbReference type="RefSeq" id="XP_019042933.1">
    <property type="nucleotide sequence ID" value="XM_019195220.1"/>
</dbReference>
<dbReference type="OrthoDB" id="2561006at2759"/>
<dbReference type="Proteomes" id="UP000092730">
    <property type="component" value="Chromosome 3"/>
</dbReference>
<sequence>MGINPSKLAISRAEGFCSAGKSLPDFMSGDDIYYHNVDIINSFPESYYRPHSTANDLPELPIEIWQRVFVHLRRKVGPIKGKQRERGDWHQRDLVNAMLACKKFYYLTAPILYARVITDRPDLLFYAIGKKSLGGLPERYTRWTKLDLLQFVHRLDLAYGAFPITKVDLRFPISEEDKARFEEKIFVYSNNNEEIRKMVNDVDNSQSAVRQVHDIRTLRKHYLKNREPVIMSNLEILTVHHPSFKYRHIDYSTDIPYYGISHPNDNVSWPRYALFPNKLERYRQKIDGRGNSFSPITSVTKRHQFSYELARIATPRHVCMDDDKGPYAYRRDEGRYDKIKLTPPESITLHVYPRSVGKFILPPEKDKQMLRWRVQPLIFYGSTYRWVLDDFEWTNHSDRRQKADLYQWLKWNISEFRTYFQPIPKDEIEKHHHNLANAHSNRDEKTKVEIYGCLDVDLIDEGFTVLCEEGYTDYDINWTTEQKRDQVLAFLEIENGVGEVQVMEYEAGVCPACGVDANRWTCFEAE</sequence>
<evidence type="ECO:0000313" key="1">
    <source>
        <dbReference type="EMBL" id="OCF21863.1"/>
    </source>
</evidence>
<organism evidence="1">
    <name type="scientific">Kwoniella bestiolae CBS 10118</name>
    <dbReference type="NCBI Taxonomy" id="1296100"/>
    <lineage>
        <taxon>Eukaryota</taxon>
        <taxon>Fungi</taxon>
        <taxon>Dikarya</taxon>
        <taxon>Basidiomycota</taxon>
        <taxon>Agaricomycotina</taxon>
        <taxon>Tremellomycetes</taxon>
        <taxon>Tremellales</taxon>
        <taxon>Cryptococcaceae</taxon>
        <taxon>Kwoniella</taxon>
    </lineage>
</organism>
<keyword evidence="3" id="KW-1185">Reference proteome</keyword>
<protein>
    <recommendedName>
        <fullName evidence="4">F-box domain-containing protein</fullName>
    </recommendedName>
</protein>
<reference evidence="2" key="4">
    <citation type="submission" date="2024-02" db="EMBL/GenBank/DDBJ databases">
        <title>Comparative genomics of Cryptococcus and Kwoniella reveals pathogenesis evolution and contrasting modes of karyotype evolution via chromosome fusion or intercentromeric recombination.</title>
        <authorList>
            <person name="Coelho M.A."/>
            <person name="David-Palma M."/>
            <person name="Shea T."/>
            <person name="Bowers K."/>
            <person name="McGinley-Smith S."/>
            <person name="Mohammad A.W."/>
            <person name="Gnirke A."/>
            <person name="Yurkov A.M."/>
            <person name="Nowrousian M."/>
            <person name="Sun S."/>
            <person name="Cuomo C.A."/>
            <person name="Heitman J."/>
        </authorList>
    </citation>
    <scope>NUCLEOTIDE SEQUENCE</scope>
    <source>
        <strain evidence="2">CBS 10118</strain>
    </source>
</reference>
<dbReference type="AlphaFoldDB" id="A0A1B9FSX5"/>
<evidence type="ECO:0000313" key="2">
    <source>
        <dbReference type="EMBL" id="WVW83339.1"/>
    </source>
</evidence>
<proteinExistence type="predicted"/>
<dbReference type="KEGG" id="kbi:30213041"/>
<name>A0A1B9FSX5_9TREE</name>
<reference evidence="1" key="3">
    <citation type="submission" date="2014-01" db="EMBL/GenBank/DDBJ databases">
        <title>Evolution of pathogenesis and genome organization in the Tremellales.</title>
        <authorList>
            <person name="Cuomo C."/>
            <person name="Litvintseva A."/>
            <person name="Heitman J."/>
            <person name="Chen Y."/>
            <person name="Sun S."/>
            <person name="Springer D."/>
            <person name="Dromer F."/>
            <person name="Young S."/>
            <person name="Zeng Q."/>
            <person name="Chapman S."/>
            <person name="Gujja S."/>
            <person name="Saif S."/>
            <person name="Birren B."/>
        </authorList>
    </citation>
    <scope>NUCLEOTIDE SEQUENCE</scope>
    <source>
        <strain evidence="1">CBS 10118</strain>
    </source>
</reference>
<dbReference type="EMBL" id="KI894026">
    <property type="protein sequence ID" value="OCF21863.1"/>
    <property type="molecule type" value="Genomic_DNA"/>
</dbReference>
<accession>A0A1B9FSX5</accession>
<dbReference type="EMBL" id="CP144543">
    <property type="protein sequence ID" value="WVW83339.1"/>
    <property type="molecule type" value="Genomic_DNA"/>
</dbReference>
<reference evidence="1" key="1">
    <citation type="submission" date="2013-07" db="EMBL/GenBank/DDBJ databases">
        <title>The Genome Sequence of Cryptococcus bestiolae CBS10118.</title>
        <authorList>
            <consortium name="The Broad Institute Genome Sequencing Platform"/>
            <person name="Cuomo C."/>
            <person name="Litvintseva A."/>
            <person name="Chen Y."/>
            <person name="Heitman J."/>
            <person name="Sun S."/>
            <person name="Springer D."/>
            <person name="Dromer F."/>
            <person name="Young S.K."/>
            <person name="Zeng Q."/>
            <person name="Gargeya S."/>
            <person name="Fitzgerald M."/>
            <person name="Abouelleil A."/>
            <person name="Alvarado L."/>
            <person name="Berlin A.M."/>
            <person name="Chapman S.B."/>
            <person name="Dewar J."/>
            <person name="Goldberg J."/>
            <person name="Griggs A."/>
            <person name="Gujja S."/>
            <person name="Hansen M."/>
            <person name="Howarth C."/>
            <person name="Imamovic A."/>
            <person name="Larimer J."/>
            <person name="McCowan C."/>
            <person name="Murphy C."/>
            <person name="Pearson M."/>
            <person name="Priest M."/>
            <person name="Roberts A."/>
            <person name="Saif S."/>
            <person name="Shea T."/>
            <person name="Sykes S."/>
            <person name="Wortman J."/>
            <person name="Nusbaum C."/>
            <person name="Birren B."/>
        </authorList>
    </citation>
    <scope>NUCLEOTIDE SEQUENCE [LARGE SCALE GENOMIC DNA]</scope>
    <source>
        <strain evidence="1">CBS 10118</strain>
    </source>
</reference>
<gene>
    <name evidence="1" type="ORF">I302_08642</name>
    <name evidence="2" type="ORF">I302_105358</name>
</gene>
<evidence type="ECO:0000313" key="3">
    <source>
        <dbReference type="Proteomes" id="UP000092730"/>
    </source>
</evidence>